<evidence type="ECO:0000256" key="3">
    <source>
        <dbReference type="ARBA" id="ARBA00022679"/>
    </source>
</evidence>
<dbReference type="SUPFAM" id="SSF55729">
    <property type="entry name" value="Acyl-CoA N-acyltransferases (Nat)"/>
    <property type="match status" value="1"/>
</dbReference>
<dbReference type="PANTHER" id="PTHR36449:SF1">
    <property type="entry name" value="ACETYLTRANSFERASE"/>
    <property type="match status" value="1"/>
</dbReference>
<comment type="catalytic activity">
    <reaction evidence="5">
        <text>glycyl-tRNA(Gly) + acetyl-CoA = N-acetylglycyl-tRNA(Gly) + CoA + H(+)</text>
        <dbReference type="Rhea" id="RHEA:81867"/>
        <dbReference type="Rhea" id="RHEA-COMP:9683"/>
        <dbReference type="Rhea" id="RHEA-COMP:19766"/>
        <dbReference type="ChEBI" id="CHEBI:15378"/>
        <dbReference type="ChEBI" id="CHEBI:57287"/>
        <dbReference type="ChEBI" id="CHEBI:57288"/>
        <dbReference type="ChEBI" id="CHEBI:78522"/>
        <dbReference type="ChEBI" id="CHEBI:232036"/>
    </reaction>
</comment>
<protein>
    <submittedName>
        <fullName evidence="7">GNAT superfamily N-acetyltransferase</fullName>
    </submittedName>
</protein>
<keyword evidence="8" id="KW-1185">Reference proteome</keyword>
<dbReference type="Proteomes" id="UP000524492">
    <property type="component" value="Unassembled WGS sequence"/>
</dbReference>
<evidence type="ECO:0000256" key="2">
    <source>
        <dbReference type="ARBA" id="ARBA00022649"/>
    </source>
</evidence>
<dbReference type="RefSeq" id="WP_184456326.1">
    <property type="nucleotide sequence ID" value="NZ_JACIFV010000007.1"/>
</dbReference>
<dbReference type="GO" id="GO:0016747">
    <property type="term" value="F:acyltransferase activity, transferring groups other than amino-acyl groups"/>
    <property type="evidence" value="ECO:0007669"/>
    <property type="project" value="InterPro"/>
</dbReference>
<dbReference type="InterPro" id="IPR016181">
    <property type="entry name" value="Acyl_CoA_acyltransferase"/>
</dbReference>
<dbReference type="InterPro" id="IPR000182">
    <property type="entry name" value="GNAT_dom"/>
</dbReference>
<dbReference type="CDD" id="cd04301">
    <property type="entry name" value="NAT_SF"/>
    <property type="match status" value="1"/>
</dbReference>
<gene>
    <name evidence="7" type="ORF">GGD53_002537</name>
</gene>
<feature type="domain" description="N-acetyltransferase" evidence="6">
    <location>
        <begin position="43"/>
        <end position="143"/>
    </location>
</feature>
<keyword evidence="1" id="KW-0678">Repressor</keyword>
<evidence type="ECO:0000313" key="7">
    <source>
        <dbReference type="EMBL" id="MBB4192380.1"/>
    </source>
</evidence>
<evidence type="ECO:0000256" key="4">
    <source>
        <dbReference type="ARBA" id="ARBA00023315"/>
    </source>
</evidence>
<evidence type="ECO:0000313" key="8">
    <source>
        <dbReference type="Proteomes" id="UP000524492"/>
    </source>
</evidence>
<dbReference type="PANTHER" id="PTHR36449">
    <property type="entry name" value="ACETYLTRANSFERASE-RELATED"/>
    <property type="match status" value="1"/>
</dbReference>
<organism evidence="7 8">
    <name type="scientific">Rhizobium aethiopicum</name>
    <dbReference type="NCBI Taxonomy" id="1138170"/>
    <lineage>
        <taxon>Bacteria</taxon>
        <taxon>Pseudomonadati</taxon>
        <taxon>Pseudomonadota</taxon>
        <taxon>Alphaproteobacteria</taxon>
        <taxon>Hyphomicrobiales</taxon>
        <taxon>Rhizobiaceae</taxon>
        <taxon>Rhizobium/Agrobacterium group</taxon>
        <taxon>Rhizobium</taxon>
    </lineage>
</organism>
<dbReference type="EMBL" id="JACIFV010000007">
    <property type="protein sequence ID" value="MBB4192380.1"/>
    <property type="molecule type" value="Genomic_DNA"/>
</dbReference>
<keyword evidence="4" id="KW-0012">Acyltransferase</keyword>
<sequence>MALSNVELLDWRHRLQGFSCGKPSLDSWLQNFATSNQQRGFTRTFVVCDDDRVIGYYGLAPTVIEPNVVSRKIRTGRPPDPIPCLLIGQLAVDSRYKGKGIGSALVKDAFLRCVAGADIVGGRAIVVRAIDEEAERFWQSWDFMPSRDNSSIRIRSLEDIRAWLSGLGG</sequence>
<comment type="caution">
    <text evidence="7">The sequence shown here is derived from an EMBL/GenBank/DDBJ whole genome shotgun (WGS) entry which is preliminary data.</text>
</comment>
<keyword evidence="2" id="KW-1277">Toxin-antitoxin system</keyword>
<evidence type="ECO:0000256" key="5">
    <source>
        <dbReference type="ARBA" id="ARBA00049880"/>
    </source>
</evidence>
<reference evidence="7 8" key="1">
    <citation type="submission" date="2020-08" db="EMBL/GenBank/DDBJ databases">
        <title>Genomic Encyclopedia of Type Strains, Phase IV (KMG-V): Genome sequencing to study the core and pangenomes of soil and plant-associated prokaryotes.</title>
        <authorList>
            <person name="Whitman W."/>
        </authorList>
    </citation>
    <scope>NUCLEOTIDE SEQUENCE [LARGE SCALE GENOMIC DNA]</scope>
    <source>
        <strain evidence="7 8">SEMIA 4074</strain>
    </source>
</reference>
<dbReference type="Pfam" id="PF13508">
    <property type="entry name" value="Acetyltransf_7"/>
    <property type="match status" value="1"/>
</dbReference>
<accession>A0A7W6Q9Y6</accession>
<name>A0A7W6Q9Y6_9HYPH</name>
<dbReference type="AlphaFoldDB" id="A0A7W6Q9Y6"/>
<keyword evidence="3 7" id="KW-0808">Transferase</keyword>
<evidence type="ECO:0000256" key="1">
    <source>
        <dbReference type="ARBA" id="ARBA00022491"/>
    </source>
</evidence>
<proteinExistence type="predicted"/>
<dbReference type="Gene3D" id="3.40.630.30">
    <property type="match status" value="1"/>
</dbReference>
<evidence type="ECO:0000259" key="6">
    <source>
        <dbReference type="Pfam" id="PF13508"/>
    </source>
</evidence>